<evidence type="ECO:0000256" key="2">
    <source>
        <dbReference type="ARBA" id="ARBA00004651"/>
    </source>
</evidence>
<evidence type="ECO:0000256" key="6">
    <source>
        <dbReference type="ARBA" id="ARBA00022679"/>
    </source>
</evidence>
<feature type="region of interest" description="Disordered" evidence="11">
    <location>
        <begin position="969"/>
        <end position="991"/>
    </location>
</feature>
<reference evidence="16" key="1">
    <citation type="journal article" date="2014" name="Int. J. Syst. Evol. Microbiol.">
        <title>Complete genome sequence of Corynebacterium casei LMG S-19264T (=DSM 44701T), isolated from a smear-ripened cheese.</title>
        <authorList>
            <consortium name="US DOE Joint Genome Institute (JGI-PGF)"/>
            <person name="Walter F."/>
            <person name="Albersmeier A."/>
            <person name="Kalinowski J."/>
            <person name="Ruckert C."/>
        </authorList>
    </citation>
    <scope>NUCLEOTIDE SEQUENCE</scope>
    <source>
        <strain evidence="16">VKM Ac-1069</strain>
    </source>
</reference>
<comment type="subcellular location">
    <subcellularLocation>
        <location evidence="2">Cell membrane</location>
        <topology evidence="2">Multi-pass membrane protein</topology>
    </subcellularLocation>
</comment>
<dbReference type="Pfam" id="PF17689">
    <property type="entry name" value="Arabino_trans_N"/>
    <property type="match status" value="1"/>
</dbReference>
<sequence length="991" mass="104486">MSRAGWHCVRVVSPARPAPDATREDPPVPVAPPRRRPGVLAALLGLVVLACAVAFPFAPVVQPEARYDWGGPGAVPTALPLMPYQPVSLTATTTCDAARALGEGTLLATTPAAPDPRATPLDGLRMEVAAGSLRVTTAGVDLDPLPLPAGGCTVEFRSDTTATTLLLNGAPVVSRPGDLRPAVAAALTDAPDTSGLRLQLTADTRFQTSITPLKAAIAVVGVLALVAMVVVLARGERRRAVRVLPRRWWRPRLPDLAVTAVLAVWWVSGPVTVDDGYIAGIVRDRGSSGFVGNVYRWLNAPEAPFSWFYDLYHAWSQVSASTVWMRLPSILLGLVTWGLLSRCVVPRLLPRAGRGVAWLSALTFLAWWLPYTLGLRPEPWVAVGTVLAFVGVERAITLRRVTPLVLALLVAGVTTAVTPGGLMAFAPVVAGLVPVLRTLRRSGLGPVPLVLVLLAGPAAAVFLMVSDQSLAAMLEATRVRTLIGGGQPWYDEYDRYALLLTQDDMQGSLGKRAPVLLTLLAAVAALWAAGRRFPPGPTRRIAVVFLLGLASMTATPTKWTQHFGDLAGIGAAVLLVGIVAVGRRALARRTAPWLAGLGALAVVGSLVLAAQNVWPFVSDWWGLTWSTLPPFVAGVELAPVWLVAGLVLVAGALLVLAWRRSGGGTGRLPRWLPSPAAVTTVLLTAVVLLQVGSFARTGWQHRDSYTLLSDAVSTARGAPCGLQERLSVETDPAAGLLPALPGPSALPPEPVDAGGTELPGIRVLGTGDTAWFALDTTQRSRELPVVVTVAGALRPGDTLAAEFAGDDGEPLERAALKPDGQVPQDVRLLAPDGATRVRLAVDVREPADTPAVVTLPRVPRLTPMDEVLPAGTEAILDWPVAFVFPCLTPAPLPLGTTVLPQWRVAPPQRDDSAGITYAPSYGGPFAAARTLVIEQRMATYLAGDPTRDAAQVYRWVPVRPLASATPQVSEHTVGGWTHTGRTRVPGLDPVG</sequence>
<feature type="transmembrane region" description="Helical" evidence="12">
    <location>
        <begin position="39"/>
        <end position="58"/>
    </location>
</feature>
<evidence type="ECO:0000256" key="4">
    <source>
        <dbReference type="ARBA" id="ARBA00022475"/>
    </source>
</evidence>
<evidence type="ECO:0000259" key="15">
    <source>
        <dbReference type="Pfam" id="PF17689"/>
    </source>
</evidence>
<keyword evidence="7 12" id="KW-0812">Transmembrane</keyword>
<feature type="transmembrane region" description="Helical" evidence="12">
    <location>
        <begin position="404"/>
        <end position="435"/>
    </location>
</feature>
<comment type="function">
    <text evidence="1">Arabinosyl transferase responsible for the polymerization of arabinose into the arabinan of arabinogalactan.</text>
</comment>
<dbReference type="Proteomes" id="UP001143463">
    <property type="component" value="Unassembled WGS sequence"/>
</dbReference>
<dbReference type="GO" id="GO:0052636">
    <property type="term" value="F:arabinosyltransferase activity"/>
    <property type="evidence" value="ECO:0007669"/>
    <property type="project" value="InterPro"/>
</dbReference>
<feature type="transmembrane region" description="Helical" evidence="12">
    <location>
        <begin position="593"/>
        <end position="617"/>
    </location>
</feature>
<keyword evidence="6" id="KW-0808">Transferase</keyword>
<comment type="caution">
    <text evidence="16">The sequence shown here is derived from an EMBL/GenBank/DDBJ whole genome shotgun (WGS) entry which is preliminary data.</text>
</comment>
<feature type="transmembrane region" description="Helical" evidence="12">
    <location>
        <begin position="215"/>
        <end position="233"/>
    </location>
</feature>
<keyword evidence="4" id="KW-1003">Cell membrane</keyword>
<evidence type="ECO:0000256" key="11">
    <source>
        <dbReference type="SAM" id="MobiDB-lite"/>
    </source>
</evidence>
<name>A0A9W6NTU4_9PSEU</name>
<feature type="domain" description="Arabinosyltransferase C-terminal" evidence="14">
    <location>
        <begin position="768"/>
        <end position="982"/>
    </location>
</feature>
<dbReference type="Gene3D" id="2.60.120.610">
    <property type="entry name" value="arabinofuranosyltransferase like domain"/>
    <property type="match status" value="1"/>
</dbReference>
<feature type="transmembrane region" description="Helical" evidence="12">
    <location>
        <begin position="447"/>
        <end position="465"/>
    </location>
</feature>
<dbReference type="InterPro" id="IPR032731">
    <property type="entry name" value="Arabino_trans_C"/>
</dbReference>
<feature type="transmembrane region" description="Helical" evidence="12">
    <location>
        <begin position="352"/>
        <end position="370"/>
    </location>
</feature>
<evidence type="ECO:0000256" key="12">
    <source>
        <dbReference type="SAM" id="Phobius"/>
    </source>
</evidence>
<keyword evidence="10" id="KW-0961">Cell wall biogenesis/degradation</keyword>
<keyword evidence="5" id="KW-0328">Glycosyltransferase</keyword>
<dbReference type="Pfam" id="PF04602">
    <property type="entry name" value="Arabinose_trans"/>
    <property type="match status" value="1"/>
</dbReference>
<evidence type="ECO:0000256" key="1">
    <source>
        <dbReference type="ARBA" id="ARBA00003001"/>
    </source>
</evidence>
<comment type="similarity">
    <text evidence="3">Belongs to the emb family.</text>
</comment>
<protein>
    <submittedName>
        <fullName evidence="16">Arabinosyltransferase</fullName>
    </submittedName>
</protein>
<evidence type="ECO:0000256" key="3">
    <source>
        <dbReference type="ARBA" id="ARBA00008195"/>
    </source>
</evidence>
<feature type="transmembrane region" description="Helical" evidence="12">
    <location>
        <begin position="563"/>
        <end position="581"/>
    </location>
</feature>
<dbReference type="GO" id="GO:0071766">
    <property type="term" value="P:Actinobacterium-type cell wall biogenesis"/>
    <property type="evidence" value="ECO:0007669"/>
    <property type="project" value="InterPro"/>
</dbReference>
<gene>
    <name evidence="16" type="ORF">GCM10017577_00630</name>
</gene>
<proteinExistence type="inferred from homology"/>
<dbReference type="InterPro" id="IPR040920">
    <property type="entry name" value="Arabino_trans_N"/>
</dbReference>
<feature type="transmembrane region" description="Helical" evidence="12">
    <location>
        <begin position="323"/>
        <end position="340"/>
    </location>
</feature>
<evidence type="ECO:0000313" key="16">
    <source>
        <dbReference type="EMBL" id="GLL08923.1"/>
    </source>
</evidence>
<evidence type="ECO:0000256" key="5">
    <source>
        <dbReference type="ARBA" id="ARBA00022676"/>
    </source>
</evidence>
<dbReference type="Pfam" id="PF14896">
    <property type="entry name" value="Arabino_trans_C"/>
    <property type="match status" value="1"/>
</dbReference>
<keyword evidence="8 12" id="KW-1133">Transmembrane helix</keyword>
<keyword evidence="17" id="KW-1185">Reference proteome</keyword>
<dbReference type="AlphaFoldDB" id="A0A9W6NTU4"/>
<evidence type="ECO:0000256" key="7">
    <source>
        <dbReference type="ARBA" id="ARBA00022692"/>
    </source>
</evidence>
<feature type="domain" description="Arabinofuranosyltransferase central" evidence="13">
    <location>
        <begin position="211"/>
        <end position="654"/>
    </location>
</feature>
<dbReference type="InterPro" id="IPR007680">
    <property type="entry name" value="Arabino_trans_central"/>
</dbReference>
<evidence type="ECO:0000259" key="13">
    <source>
        <dbReference type="Pfam" id="PF04602"/>
    </source>
</evidence>
<feature type="domain" description="Arabinosyltransferas concanavalin like" evidence="15">
    <location>
        <begin position="62"/>
        <end position="205"/>
    </location>
</feature>
<dbReference type="GO" id="GO:0005886">
    <property type="term" value="C:plasma membrane"/>
    <property type="evidence" value="ECO:0007669"/>
    <property type="project" value="UniProtKB-SubCell"/>
</dbReference>
<evidence type="ECO:0000256" key="8">
    <source>
        <dbReference type="ARBA" id="ARBA00022989"/>
    </source>
</evidence>
<feature type="transmembrane region" description="Helical" evidence="12">
    <location>
        <begin position="637"/>
        <end position="659"/>
    </location>
</feature>
<dbReference type="InterPro" id="IPR027451">
    <property type="entry name" value="EmbABC_dom1"/>
</dbReference>
<dbReference type="EMBL" id="BSFQ01000001">
    <property type="protein sequence ID" value="GLL08923.1"/>
    <property type="molecule type" value="Genomic_DNA"/>
</dbReference>
<feature type="transmembrane region" description="Helical" evidence="12">
    <location>
        <begin position="253"/>
        <end position="273"/>
    </location>
</feature>
<keyword evidence="9 12" id="KW-0472">Membrane</keyword>
<dbReference type="GO" id="GO:0071555">
    <property type="term" value="P:cell wall organization"/>
    <property type="evidence" value="ECO:0007669"/>
    <property type="project" value="UniProtKB-KW"/>
</dbReference>
<organism evidence="16 17">
    <name type="scientific">Pseudonocardia halophobica</name>
    <dbReference type="NCBI Taxonomy" id="29401"/>
    <lineage>
        <taxon>Bacteria</taxon>
        <taxon>Bacillati</taxon>
        <taxon>Actinomycetota</taxon>
        <taxon>Actinomycetes</taxon>
        <taxon>Pseudonocardiales</taxon>
        <taxon>Pseudonocardiaceae</taxon>
        <taxon>Pseudonocardia</taxon>
    </lineage>
</organism>
<dbReference type="Gene3D" id="3.40.190.160">
    <property type="match status" value="1"/>
</dbReference>
<feature type="transmembrane region" description="Helical" evidence="12">
    <location>
        <begin position="671"/>
        <end position="692"/>
    </location>
</feature>
<feature type="transmembrane region" description="Helical" evidence="12">
    <location>
        <begin position="513"/>
        <end position="529"/>
    </location>
</feature>
<evidence type="ECO:0000256" key="9">
    <source>
        <dbReference type="ARBA" id="ARBA00023136"/>
    </source>
</evidence>
<evidence type="ECO:0000259" key="14">
    <source>
        <dbReference type="Pfam" id="PF14896"/>
    </source>
</evidence>
<evidence type="ECO:0000313" key="17">
    <source>
        <dbReference type="Proteomes" id="UP001143463"/>
    </source>
</evidence>
<evidence type="ECO:0000256" key="10">
    <source>
        <dbReference type="ARBA" id="ARBA00023316"/>
    </source>
</evidence>
<reference evidence="16" key="2">
    <citation type="submission" date="2023-01" db="EMBL/GenBank/DDBJ databases">
        <authorList>
            <person name="Sun Q."/>
            <person name="Evtushenko L."/>
        </authorList>
    </citation>
    <scope>NUCLEOTIDE SEQUENCE</scope>
    <source>
        <strain evidence="16">VKM Ac-1069</strain>
    </source>
</reference>
<accession>A0A9W6NTU4</accession>